<protein>
    <submittedName>
        <fullName evidence="1">Uncharacterized protein</fullName>
    </submittedName>
</protein>
<dbReference type="Gene3D" id="1.10.287.600">
    <property type="entry name" value="Helix hairpin bin"/>
    <property type="match status" value="1"/>
</dbReference>
<organism evidence="1">
    <name type="scientific">Salix viminalis</name>
    <name type="common">Common osier</name>
    <name type="synonym">Basket willow</name>
    <dbReference type="NCBI Taxonomy" id="40686"/>
    <lineage>
        <taxon>Eukaryota</taxon>
        <taxon>Viridiplantae</taxon>
        <taxon>Streptophyta</taxon>
        <taxon>Embryophyta</taxon>
        <taxon>Tracheophyta</taxon>
        <taxon>Spermatophyta</taxon>
        <taxon>Magnoliopsida</taxon>
        <taxon>eudicotyledons</taxon>
        <taxon>Gunneridae</taxon>
        <taxon>Pentapetalae</taxon>
        <taxon>rosids</taxon>
        <taxon>fabids</taxon>
        <taxon>Malpighiales</taxon>
        <taxon>Salicaceae</taxon>
        <taxon>Saliceae</taxon>
        <taxon>Salix</taxon>
    </lineage>
</organism>
<reference evidence="1" key="1">
    <citation type="submission" date="2019-03" db="EMBL/GenBank/DDBJ databases">
        <authorList>
            <person name="Mank J."/>
            <person name="Almeida P."/>
        </authorList>
    </citation>
    <scope>NUCLEOTIDE SEQUENCE</scope>
    <source>
        <strain evidence="1">78183</strain>
    </source>
</reference>
<proteinExistence type="predicted"/>
<dbReference type="InterPro" id="IPR023123">
    <property type="entry name" value="Tubulin_C"/>
</dbReference>
<dbReference type="EMBL" id="CAADRP010000535">
    <property type="protein sequence ID" value="VFU29288.1"/>
    <property type="molecule type" value="Genomic_DNA"/>
</dbReference>
<dbReference type="AlphaFoldDB" id="A0A6N2KMK2"/>
<evidence type="ECO:0000313" key="1">
    <source>
        <dbReference type="EMBL" id="VFU29288.1"/>
    </source>
</evidence>
<gene>
    <name evidence="1" type="ORF">SVIM_LOCUS105677</name>
</gene>
<sequence>MEEGEFSEAREDLTALEKDYKEAEALVFVEFEKKKKIFFRELEKREICRRRTVPSIKQALNSSVKLISCFSTPEASLKLISHWTRPVTQWPAHHQTAGKEKNQ</sequence>
<name>A0A6N2KMK2_SALVM</name>
<accession>A0A6N2KMK2</accession>